<dbReference type="EMBL" id="JAGQLH010000018">
    <property type="protein sequence ID" value="MCA9385413.1"/>
    <property type="molecule type" value="Genomic_DNA"/>
</dbReference>
<proteinExistence type="predicted"/>
<keyword evidence="1" id="KW-1133">Transmembrane helix</keyword>
<evidence type="ECO:0000313" key="2">
    <source>
        <dbReference type="EMBL" id="MCA9385413.1"/>
    </source>
</evidence>
<keyword evidence="1" id="KW-0472">Membrane</keyword>
<sequence>MKKLAHKSLQGFSLMEITIVLGLLSIIITSIIFLALDTIRFNENNSRRVDSSIFIQENINALLINKQDLWSDIIIHTNDGPKYLSFENNRYVIEDGENTQNGITFSFEITDVYRDSNGDIVPSGGTLDINSRLVTTTTSWTDTFDNEFTDSSDIYISNWSTPQWLETTSADFSTGVLAGTQINGALGGEIELESTSFPDWCEPEFNVSSFDLNGNGWPQSVVIVGEDATLGTKGNGQGVTFSYVQVTDGDPPLISELGNYDTGNELTYDHDAYSNYAFLASTHNSKELQVLDISQDPIVEVAYFDAPFWSDAAAVAYDPINQVTFLGQVRKFIAVDTSFPPSGVLSSLDILDYRSEQGQIQDIAVWGDYAYVAWLNNPDEIMIVDISDPNNLAHVTEINVNNESAEGVHVNTTGDRLYFFTADNHDSEVFIFDISDPTNPIYLSEFESNGTSFKGMSYFEEDQKLIAVGRFGDEYQVIDVSDDNNPFLCGSTEFTSQKGNKGAFDVDTLKTSLNNSYAYTLAGENDAEFKIVRGGPGAGGGGSYVASGTFESSIFDTGSIETKNLSFDWSTDEPNGTDVKLQFKIGNTSNLSGEDWFGPDGTDQTYFEDGVGGYIPLSEQNGRYLQFRVELETNNSAFTPQLHDVVVIYEN</sequence>
<feature type="transmembrane region" description="Helical" evidence="1">
    <location>
        <begin position="12"/>
        <end position="36"/>
    </location>
</feature>
<dbReference type="InterPro" id="IPR013211">
    <property type="entry name" value="LVIVD"/>
</dbReference>
<evidence type="ECO:0000256" key="1">
    <source>
        <dbReference type="SAM" id="Phobius"/>
    </source>
</evidence>
<gene>
    <name evidence="2" type="ORF">KC717_02070</name>
</gene>
<protein>
    <recommendedName>
        <fullName evidence="4">Prepilin-type N-terminal cleavage/methylation domain-containing protein</fullName>
    </recommendedName>
</protein>
<name>A0A955L823_9BACT</name>
<reference evidence="2" key="2">
    <citation type="journal article" date="2021" name="Microbiome">
        <title>Successional dynamics and alternative stable states in a saline activated sludge microbial community over 9 years.</title>
        <authorList>
            <person name="Wang Y."/>
            <person name="Ye J."/>
            <person name="Ju F."/>
            <person name="Liu L."/>
            <person name="Boyd J.A."/>
            <person name="Deng Y."/>
            <person name="Parks D.H."/>
            <person name="Jiang X."/>
            <person name="Yin X."/>
            <person name="Woodcroft B.J."/>
            <person name="Tyson G.W."/>
            <person name="Hugenholtz P."/>
            <person name="Polz M.F."/>
            <person name="Zhang T."/>
        </authorList>
    </citation>
    <scope>NUCLEOTIDE SEQUENCE</scope>
    <source>
        <strain evidence="2">HKST-UBA11</strain>
    </source>
</reference>
<dbReference type="AlphaFoldDB" id="A0A955L823"/>
<organism evidence="2 3">
    <name type="scientific">Candidatus Dojkabacteria bacterium</name>
    <dbReference type="NCBI Taxonomy" id="2099670"/>
    <lineage>
        <taxon>Bacteria</taxon>
        <taxon>Candidatus Dojkabacteria</taxon>
    </lineage>
</organism>
<evidence type="ECO:0008006" key="4">
    <source>
        <dbReference type="Google" id="ProtNLM"/>
    </source>
</evidence>
<dbReference type="SUPFAM" id="SSF69322">
    <property type="entry name" value="Tricorn protease domain 2"/>
    <property type="match status" value="1"/>
</dbReference>
<comment type="caution">
    <text evidence="2">The sequence shown here is derived from an EMBL/GenBank/DDBJ whole genome shotgun (WGS) entry which is preliminary data.</text>
</comment>
<evidence type="ECO:0000313" key="3">
    <source>
        <dbReference type="Proteomes" id="UP000754563"/>
    </source>
</evidence>
<accession>A0A955L823</accession>
<dbReference type="Pfam" id="PF08309">
    <property type="entry name" value="LVIVD"/>
    <property type="match status" value="2"/>
</dbReference>
<reference evidence="2" key="1">
    <citation type="submission" date="2020-04" db="EMBL/GenBank/DDBJ databases">
        <authorList>
            <person name="Zhang T."/>
        </authorList>
    </citation>
    <scope>NUCLEOTIDE SEQUENCE</scope>
    <source>
        <strain evidence="2">HKST-UBA11</strain>
    </source>
</reference>
<keyword evidence="1" id="KW-0812">Transmembrane</keyword>
<dbReference type="Proteomes" id="UP000754563">
    <property type="component" value="Unassembled WGS sequence"/>
</dbReference>